<dbReference type="Proteomes" id="UP000030763">
    <property type="component" value="Unassembled WGS sequence"/>
</dbReference>
<feature type="region of interest" description="Disordered" evidence="1">
    <location>
        <begin position="1"/>
        <end position="31"/>
    </location>
</feature>
<feature type="compositionally biased region" description="Polar residues" evidence="1">
    <location>
        <begin position="127"/>
        <end position="137"/>
    </location>
</feature>
<accession>U6M1F7</accession>
<feature type="region of interest" description="Disordered" evidence="1">
    <location>
        <begin position="117"/>
        <end position="150"/>
    </location>
</feature>
<feature type="compositionally biased region" description="Polar residues" evidence="1">
    <location>
        <begin position="1"/>
        <end position="10"/>
    </location>
</feature>
<feature type="compositionally biased region" description="Basic residues" evidence="1">
    <location>
        <begin position="141"/>
        <end position="150"/>
    </location>
</feature>
<keyword evidence="3" id="KW-1185">Reference proteome</keyword>
<dbReference type="GeneID" id="25335183"/>
<organism evidence="2 3">
    <name type="scientific">Eimeria maxima</name>
    <name type="common">Coccidian parasite</name>
    <dbReference type="NCBI Taxonomy" id="5804"/>
    <lineage>
        <taxon>Eukaryota</taxon>
        <taxon>Sar</taxon>
        <taxon>Alveolata</taxon>
        <taxon>Apicomplexa</taxon>
        <taxon>Conoidasida</taxon>
        <taxon>Coccidia</taxon>
        <taxon>Eucoccidiorida</taxon>
        <taxon>Eimeriorina</taxon>
        <taxon>Eimeriidae</taxon>
        <taxon>Eimeria</taxon>
    </lineage>
</organism>
<name>U6M1F7_EIMMA</name>
<feature type="compositionally biased region" description="Pro residues" evidence="1">
    <location>
        <begin position="13"/>
        <end position="28"/>
    </location>
</feature>
<dbReference type="AlphaFoldDB" id="U6M1F7"/>
<dbReference type="VEuPathDB" id="ToxoDB:EMWEY_00011970"/>
<proteinExistence type="predicted"/>
<dbReference type="EMBL" id="HG719395">
    <property type="protein sequence ID" value="CDJ57846.1"/>
    <property type="molecule type" value="Genomic_DNA"/>
</dbReference>
<reference evidence="2" key="1">
    <citation type="submission" date="2013-10" db="EMBL/GenBank/DDBJ databases">
        <title>Genomic analysis of the causative agents of coccidiosis in chickens.</title>
        <authorList>
            <person name="Reid A.J."/>
            <person name="Blake D."/>
            <person name="Billington K."/>
            <person name="Browne H."/>
            <person name="Dunn M."/>
            <person name="Hung S."/>
            <person name="Kawahara F."/>
            <person name="Miranda-Saavedra D."/>
            <person name="Mourier T."/>
            <person name="Nagra H."/>
            <person name="Otto T.D."/>
            <person name="Rawlings N."/>
            <person name="Sanchez A."/>
            <person name="Sanders M."/>
            <person name="Subramaniam C."/>
            <person name="Tay Y."/>
            <person name="Dear P."/>
            <person name="Doerig C."/>
            <person name="Gruber A."/>
            <person name="Parkinson J."/>
            <person name="Shirley M."/>
            <person name="Wan K.L."/>
            <person name="Berriman M."/>
            <person name="Tomley F."/>
            <person name="Pain A."/>
        </authorList>
    </citation>
    <scope>NUCLEOTIDE SEQUENCE [LARGE SCALE GENOMIC DNA]</scope>
    <source>
        <strain evidence="2">Weybridge</strain>
    </source>
</reference>
<protein>
    <submittedName>
        <fullName evidence="2">Uncharacterized protein</fullName>
    </submittedName>
</protein>
<sequence>MQQHLHTQRTPGAPLPSQPTGEPPPPEGPVLTSCLRDAILQVLMGPQGHQLLSGASLGPPVGACPAAGAPVGAPVDATATIGPPTGTLNPPHEAAHCSAAGVPLGTCAGGPMGTPSRGVGGPCSGSVEVQDQGTTDGTKAVRGKRIIKKT</sequence>
<reference evidence="2" key="2">
    <citation type="submission" date="2013-10" db="EMBL/GenBank/DDBJ databases">
        <authorList>
            <person name="Aslett M."/>
        </authorList>
    </citation>
    <scope>NUCLEOTIDE SEQUENCE [LARGE SCALE GENOMIC DNA]</scope>
    <source>
        <strain evidence="2">Weybridge</strain>
    </source>
</reference>
<evidence type="ECO:0000313" key="2">
    <source>
        <dbReference type="EMBL" id="CDJ57846.1"/>
    </source>
</evidence>
<evidence type="ECO:0000313" key="3">
    <source>
        <dbReference type="Proteomes" id="UP000030763"/>
    </source>
</evidence>
<evidence type="ECO:0000256" key="1">
    <source>
        <dbReference type="SAM" id="MobiDB-lite"/>
    </source>
</evidence>
<gene>
    <name evidence="2" type="ORF">EMWEY_00011970</name>
</gene>
<dbReference type="RefSeq" id="XP_013334494.1">
    <property type="nucleotide sequence ID" value="XM_013479040.1"/>
</dbReference>